<dbReference type="AlphaFoldDB" id="A0AAE0YGA0"/>
<dbReference type="SUPFAM" id="SSF56059">
    <property type="entry name" value="Glutathione synthetase ATP-binding domain-like"/>
    <property type="match status" value="1"/>
</dbReference>
<evidence type="ECO:0000256" key="5">
    <source>
        <dbReference type="SAM" id="MobiDB-lite"/>
    </source>
</evidence>
<dbReference type="InterPro" id="IPR020897">
    <property type="entry name" value="Synapsin_pre-ATP-grasp_dom"/>
</dbReference>
<keyword evidence="2" id="KW-0597">Phosphoprotein</keyword>
<dbReference type="FunFam" id="3.40.50.20:FF:000008">
    <property type="entry name" value="Synapsin III"/>
    <property type="match status" value="1"/>
</dbReference>
<dbReference type="FunFam" id="3.30.1490.20:FF:000008">
    <property type="entry name" value="Synapsin I"/>
    <property type="match status" value="1"/>
</dbReference>
<dbReference type="InterPro" id="IPR013815">
    <property type="entry name" value="ATP_grasp_subdomain_1"/>
</dbReference>
<dbReference type="InterPro" id="IPR001359">
    <property type="entry name" value="Synapsin"/>
</dbReference>
<comment type="similarity">
    <text evidence="1">Belongs to the synapsin family.</text>
</comment>
<name>A0AAE0YGA0_9GAST</name>
<dbReference type="Proteomes" id="UP001283361">
    <property type="component" value="Unassembled WGS sequence"/>
</dbReference>
<feature type="region of interest" description="Disordered" evidence="5">
    <location>
        <begin position="125"/>
        <end position="187"/>
    </location>
</feature>
<feature type="domain" description="Synapsin ATP-binding" evidence="7">
    <location>
        <begin position="291"/>
        <end position="412"/>
    </location>
</feature>
<dbReference type="SUPFAM" id="SSF52440">
    <property type="entry name" value="PreATP-grasp domain"/>
    <property type="match status" value="1"/>
</dbReference>
<dbReference type="Gene3D" id="3.30.1490.20">
    <property type="entry name" value="ATP-grasp fold, A domain"/>
    <property type="match status" value="1"/>
</dbReference>
<comment type="subcellular location">
    <subcellularLocation>
        <location evidence="4">Synapse</location>
    </subcellularLocation>
</comment>
<evidence type="ECO:0000259" key="7">
    <source>
        <dbReference type="Pfam" id="PF02750"/>
    </source>
</evidence>
<proteinExistence type="inferred from homology"/>
<dbReference type="PANTHER" id="PTHR10841">
    <property type="entry name" value="SYNAPSIN"/>
    <property type="match status" value="1"/>
</dbReference>
<dbReference type="EMBL" id="JAWDGP010006291">
    <property type="protein sequence ID" value="KAK3743912.1"/>
    <property type="molecule type" value="Genomic_DNA"/>
</dbReference>
<evidence type="ECO:0000256" key="4">
    <source>
        <dbReference type="ARBA" id="ARBA00034103"/>
    </source>
</evidence>
<dbReference type="GO" id="GO:0030672">
    <property type="term" value="C:synaptic vesicle membrane"/>
    <property type="evidence" value="ECO:0007669"/>
    <property type="project" value="TreeGrafter"/>
</dbReference>
<gene>
    <name evidence="8" type="ORF">RRG08_054799</name>
</gene>
<dbReference type="PANTHER" id="PTHR10841:SF17">
    <property type="entry name" value="SYNAPSIN"/>
    <property type="match status" value="1"/>
</dbReference>
<dbReference type="GO" id="GO:0007269">
    <property type="term" value="P:neurotransmitter secretion"/>
    <property type="evidence" value="ECO:0007669"/>
    <property type="project" value="InterPro"/>
</dbReference>
<evidence type="ECO:0000256" key="2">
    <source>
        <dbReference type="ARBA" id="ARBA00022553"/>
    </source>
</evidence>
<feature type="compositionally biased region" description="Low complexity" evidence="5">
    <location>
        <begin position="149"/>
        <end position="164"/>
    </location>
</feature>
<dbReference type="GO" id="GO:0005524">
    <property type="term" value="F:ATP binding"/>
    <property type="evidence" value="ECO:0007669"/>
    <property type="project" value="InterPro"/>
</dbReference>
<feature type="domain" description="Synapsin pre-ATP-grasp" evidence="6">
    <location>
        <begin position="188"/>
        <end position="289"/>
    </location>
</feature>
<dbReference type="Pfam" id="PF02078">
    <property type="entry name" value="Synapsin"/>
    <property type="match status" value="1"/>
</dbReference>
<dbReference type="Pfam" id="PF10581">
    <property type="entry name" value="Synapsin_N"/>
    <property type="match status" value="1"/>
</dbReference>
<keyword evidence="9" id="KW-1185">Reference proteome</keyword>
<comment type="caution">
    <text evidence="8">The sequence shown here is derived from an EMBL/GenBank/DDBJ whole genome shotgun (WGS) entry which is preliminary data.</text>
</comment>
<evidence type="ECO:0000313" key="8">
    <source>
        <dbReference type="EMBL" id="KAK3743912.1"/>
    </source>
</evidence>
<evidence type="ECO:0008006" key="10">
    <source>
        <dbReference type="Google" id="ProtNLM"/>
    </source>
</evidence>
<dbReference type="InterPro" id="IPR019736">
    <property type="entry name" value="Synapsin_P_site"/>
</dbReference>
<sequence length="508" mass="56235">MYKTGAFKVSKADTVAKRNWSRLEKYYDETKINVISCYDDPAMCPRQLNMTSSSFIYLGPFIQTSESAAKLRDTFSYLISHPAVPSVTIFSPCVPHQPATISFSNFKDSFGSGMNYLRRRFSSGDLQGEASDKQPDGAPPAGVGGLNFKKGPSPSAPNSPSKSSGGSGAGGLSQRLFSSSSSSKPAFNKDRCKTLLVIDDQHTDWSKYFRGKKLFGDWDVRVEQAEFHELNLAAYSDTGAMVDIQVIRGGSKVVRSFKPDFLLIRQHVRDAHQDWRNLLLGFKYGAIPSVNSLTAEYNFLDKPWVFAQLIDIGKRLGRENFPLIDQAYYPNHKEMVSNMWLITPKFPVVVKIGHAHSGLGKIKVDNSETFQDLASVVAVTSNYATSEPFVESKYDIHVQKIGSNYKAYLSKKMVYTSDINHSQFSHSWATASRSLLVCLSVPITVDVVFQLRADCVSVSLSTLPSHPLASADFLEFRFLNPCAKSKLMKAADQKFVAAGQLTSGQTHV</sequence>
<dbReference type="InterPro" id="IPR020898">
    <property type="entry name" value="Synapsin_ATP-bd_dom"/>
</dbReference>
<keyword evidence="3" id="KW-0770">Synapse</keyword>
<reference evidence="8" key="1">
    <citation type="journal article" date="2023" name="G3 (Bethesda)">
        <title>A reference genome for the long-term kleptoplast-retaining sea slug Elysia crispata morphotype clarki.</title>
        <authorList>
            <person name="Eastman K.E."/>
            <person name="Pendleton A.L."/>
            <person name="Shaikh M.A."/>
            <person name="Suttiyut T."/>
            <person name="Ogas R."/>
            <person name="Tomko P."/>
            <person name="Gavelis G."/>
            <person name="Widhalm J.R."/>
            <person name="Wisecaver J.H."/>
        </authorList>
    </citation>
    <scope>NUCLEOTIDE SEQUENCE</scope>
    <source>
        <strain evidence="8">ECLA1</strain>
    </source>
</reference>
<evidence type="ECO:0000259" key="6">
    <source>
        <dbReference type="Pfam" id="PF02078"/>
    </source>
</evidence>
<dbReference type="InterPro" id="IPR016185">
    <property type="entry name" value="PreATP-grasp_dom_sf"/>
</dbReference>
<evidence type="ECO:0000256" key="3">
    <source>
        <dbReference type="ARBA" id="ARBA00023018"/>
    </source>
</evidence>
<organism evidence="8 9">
    <name type="scientific">Elysia crispata</name>
    <name type="common">lettuce slug</name>
    <dbReference type="NCBI Taxonomy" id="231223"/>
    <lineage>
        <taxon>Eukaryota</taxon>
        <taxon>Metazoa</taxon>
        <taxon>Spiralia</taxon>
        <taxon>Lophotrochozoa</taxon>
        <taxon>Mollusca</taxon>
        <taxon>Gastropoda</taxon>
        <taxon>Heterobranchia</taxon>
        <taxon>Euthyneura</taxon>
        <taxon>Panpulmonata</taxon>
        <taxon>Sacoglossa</taxon>
        <taxon>Placobranchoidea</taxon>
        <taxon>Plakobranchidae</taxon>
        <taxon>Elysia</taxon>
    </lineage>
</organism>
<evidence type="ECO:0000256" key="1">
    <source>
        <dbReference type="ARBA" id="ARBA00008243"/>
    </source>
</evidence>
<dbReference type="Gene3D" id="3.40.50.20">
    <property type="match status" value="1"/>
</dbReference>
<evidence type="ECO:0000313" key="9">
    <source>
        <dbReference type="Proteomes" id="UP001283361"/>
    </source>
</evidence>
<dbReference type="PRINTS" id="PR01368">
    <property type="entry name" value="SYNAPSIN"/>
</dbReference>
<accession>A0AAE0YGA0</accession>
<dbReference type="Pfam" id="PF02750">
    <property type="entry name" value="Synapsin_C"/>
    <property type="match status" value="1"/>
</dbReference>
<protein>
    <recommendedName>
        <fullName evidence="10">Synapsin I</fullName>
    </recommendedName>
</protein>